<dbReference type="AlphaFoldDB" id="A0AAW0G8G2"/>
<accession>A0AAW0G8G2</accession>
<sequence length="80" mass="9025">MLEIHKAGLIPLHSYFNSDSVLERTIDGENQYTLVGFSNAIPSGDEDDPDKPCECVNTWTVDDIGIGDWKRDQALCYMFL</sequence>
<dbReference type="EMBL" id="JASBNA010000012">
    <property type="protein sequence ID" value="KAK7687884.1"/>
    <property type="molecule type" value="Genomic_DNA"/>
</dbReference>
<proteinExistence type="predicted"/>
<protein>
    <submittedName>
        <fullName evidence="1">Uncharacterized protein</fullName>
    </submittedName>
</protein>
<dbReference type="Proteomes" id="UP001385951">
    <property type="component" value="Unassembled WGS sequence"/>
</dbReference>
<organism evidence="1 2">
    <name type="scientific">Cerrena zonata</name>
    <dbReference type="NCBI Taxonomy" id="2478898"/>
    <lineage>
        <taxon>Eukaryota</taxon>
        <taxon>Fungi</taxon>
        <taxon>Dikarya</taxon>
        <taxon>Basidiomycota</taxon>
        <taxon>Agaricomycotina</taxon>
        <taxon>Agaricomycetes</taxon>
        <taxon>Polyporales</taxon>
        <taxon>Cerrenaceae</taxon>
        <taxon>Cerrena</taxon>
    </lineage>
</organism>
<evidence type="ECO:0000313" key="1">
    <source>
        <dbReference type="EMBL" id="KAK7687884.1"/>
    </source>
</evidence>
<name>A0AAW0G8G2_9APHY</name>
<evidence type="ECO:0000313" key="2">
    <source>
        <dbReference type="Proteomes" id="UP001385951"/>
    </source>
</evidence>
<keyword evidence="2" id="KW-1185">Reference proteome</keyword>
<gene>
    <name evidence="1" type="ORF">QCA50_009103</name>
</gene>
<reference evidence="1 2" key="1">
    <citation type="submission" date="2022-09" db="EMBL/GenBank/DDBJ databases">
        <authorList>
            <person name="Palmer J.M."/>
        </authorList>
    </citation>
    <scope>NUCLEOTIDE SEQUENCE [LARGE SCALE GENOMIC DNA]</scope>
    <source>
        <strain evidence="1 2">DSM 7382</strain>
    </source>
</reference>
<comment type="caution">
    <text evidence="1">The sequence shown here is derived from an EMBL/GenBank/DDBJ whole genome shotgun (WGS) entry which is preliminary data.</text>
</comment>